<reference evidence="2 3" key="1">
    <citation type="journal article" date="2018" name="Sci. Rep.">
        <title>Genomic signatures of local adaptation to the degree of environmental predictability in rotifers.</title>
        <authorList>
            <person name="Franch-Gras L."/>
            <person name="Hahn C."/>
            <person name="Garcia-Roger E.M."/>
            <person name="Carmona M.J."/>
            <person name="Serra M."/>
            <person name="Gomez A."/>
        </authorList>
    </citation>
    <scope>NUCLEOTIDE SEQUENCE [LARGE SCALE GENOMIC DNA]</scope>
    <source>
        <strain evidence="2">HYR1</strain>
    </source>
</reference>
<evidence type="ECO:0000313" key="3">
    <source>
        <dbReference type="Proteomes" id="UP000276133"/>
    </source>
</evidence>
<dbReference type="Proteomes" id="UP000276133">
    <property type="component" value="Unassembled WGS sequence"/>
</dbReference>
<keyword evidence="1" id="KW-0812">Transmembrane</keyword>
<evidence type="ECO:0008006" key="4">
    <source>
        <dbReference type="Google" id="ProtNLM"/>
    </source>
</evidence>
<sequence length="257" mass="29455">MRIIALSRQVFIFLNFLYLKLSISIILASTYEKNDEYLHSNSLEYQIIHIIDPFLANKFYVLSKQCKKRTRHHNLESDGCFVNNLKLNKSTINKKIKMEILQEFILKTEEAINLLENNKQEIEQPLERIYQNSNMVRTVGTSVSTAGAGLFVGALLLAPGGQFWRSMRVQSLAMRKVLSSLGVNVSRKAAMGFIRGGTVVLSTVFVYFDVKSLIECWKSKHPNMAQVEEIIKKFKEELDRTNRTAGDWNALDDDPRC</sequence>
<name>A0A3M7SU22_BRAPC</name>
<dbReference type="AlphaFoldDB" id="A0A3M7SU22"/>
<keyword evidence="1" id="KW-1133">Transmembrane helix</keyword>
<feature type="transmembrane region" description="Helical" evidence="1">
    <location>
        <begin position="189"/>
        <end position="210"/>
    </location>
</feature>
<protein>
    <recommendedName>
        <fullName evidence="4">Transmembrane protein</fullName>
    </recommendedName>
</protein>
<evidence type="ECO:0000313" key="2">
    <source>
        <dbReference type="EMBL" id="RNA39314.1"/>
    </source>
</evidence>
<feature type="transmembrane region" description="Helical" evidence="1">
    <location>
        <begin position="138"/>
        <end position="158"/>
    </location>
</feature>
<organism evidence="2 3">
    <name type="scientific">Brachionus plicatilis</name>
    <name type="common">Marine rotifer</name>
    <name type="synonym">Brachionus muelleri</name>
    <dbReference type="NCBI Taxonomy" id="10195"/>
    <lineage>
        <taxon>Eukaryota</taxon>
        <taxon>Metazoa</taxon>
        <taxon>Spiralia</taxon>
        <taxon>Gnathifera</taxon>
        <taxon>Rotifera</taxon>
        <taxon>Eurotatoria</taxon>
        <taxon>Monogononta</taxon>
        <taxon>Pseudotrocha</taxon>
        <taxon>Ploima</taxon>
        <taxon>Brachionidae</taxon>
        <taxon>Brachionus</taxon>
    </lineage>
</organism>
<proteinExistence type="predicted"/>
<comment type="caution">
    <text evidence="2">The sequence shown here is derived from an EMBL/GenBank/DDBJ whole genome shotgun (WGS) entry which is preliminary data.</text>
</comment>
<keyword evidence="1" id="KW-0472">Membrane</keyword>
<evidence type="ECO:0000256" key="1">
    <source>
        <dbReference type="SAM" id="Phobius"/>
    </source>
</evidence>
<accession>A0A3M7SU22</accession>
<feature type="transmembrane region" description="Helical" evidence="1">
    <location>
        <begin position="12"/>
        <end position="31"/>
    </location>
</feature>
<gene>
    <name evidence="2" type="ORF">BpHYR1_043644</name>
</gene>
<dbReference type="EMBL" id="REGN01000761">
    <property type="protein sequence ID" value="RNA39314.1"/>
    <property type="molecule type" value="Genomic_DNA"/>
</dbReference>
<feature type="transmembrane region" description="Helical" evidence="1">
    <location>
        <begin position="43"/>
        <end position="62"/>
    </location>
</feature>
<keyword evidence="3" id="KW-1185">Reference proteome</keyword>